<keyword evidence="3" id="KW-1185">Reference proteome</keyword>
<proteinExistence type="predicted"/>
<feature type="transmembrane region" description="Helical" evidence="1">
    <location>
        <begin position="115"/>
        <end position="140"/>
    </location>
</feature>
<reference evidence="2 3" key="1">
    <citation type="submission" date="2023-03" db="EMBL/GenBank/DDBJ databases">
        <title>Host association and intracellularity evolved multiple times independently in the Rickettsiales.</title>
        <authorList>
            <person name="Castelli M."/>
            <person name="Nardi T."/>
            <person name="Gammuto L."/>
            <person name="Bellinzona G."/>
            <person name="Sabaneyeva E."/>
            <person name="Potekhin A."/>
            <person name="Serra V."/>
            <person name="Petroni G."/>
            <person name="Sassera D."/>
        </authorList>
    </citation>
    <scope>NUCLEOTIDE SEQUENCE [LARGE SCALE GENOMIC DNA]</scope>
    <source>
        <strain evidence="2 3">Sr 2-6</strain>
    </source>
</reference>
<sequence>MINKIVGNKLYICSTLLLCALAYLLNFCTAIYQCALIFTIITITTNAVTFTCGKSKSLKGLAVAIVISFALLLQLPYYIDGKIVNGLVFASFSSLMISMYWSASVFQKLTGKFNIVISNALSLVIASIIDGFIMGLFFGLNNQFSYSRILDIFSRELSYKMLYGFVASAIIFVVLKMFKITNNLNHNLK</sequence>
<accession>A0ABU5NDM4</accession>
<keyword evidence="1" id="KW-1133">Transmembrane helix</keyword>
<feature type="transmembrane region" description="Helical" evidence="1">
    <location>
        <begin position="83"/>
        <end position="103"/>
    </location>
</feature>
<keyword evidence="1" id="KW-0472">Membrane</keyword>
<feature type="transmembrane region" description="Helical" evidence="1">
    <location>
        <begin position="7"/>
        <end position="24"/>
    </location>
</feature>
<name>A0ABU5NDM4_9RICK</name>
<dbReference type="EMBL" id="JARJFB010000106">
    <property type="protein sequence ID" value="MEA0971277.1"/>
    <property type="molecule type" value="Genomic_DNA"/>
</dbReference>
<feature type="transmembrane region" description="Helical" evidence="1">
    <location>
        <begin position="60"/>
        <end position="77"/>
    </location>
</feature>
<evidence type="ECO:0000313" key="3">
    <source>
        <dbReference type="Proteomes" id="UP001291687"/>
    </source>
</evidence>
<dbReference type="Proteomes" id="UP001291687">
    <property type="component" value="Unassembled WGS sequence"/>
</dbReference>
<organism evidence="2 3">
    <name type="scientific">Candidatus Megaera venefica</name>
    <dbReference type="NCBI Taxonomy" id="2055910"/>
    <lineage>
        <taxon>Bacteria</taxon>
        <taxon>Pseudomonadati</taxon>
        <taxon>Pseudomonadota</taxon>
        <taxon>Alphaproteobacteria</taxon>
        <taxon>Rickettsiales</taxon>
        <taxon>Rickettsiaceae</taxon>
        <taxon>Candidatus Megaera</taxon>
    </lineage>
</organism>
<dbReference type="RefSeq" id="WP_322777179.1">
    <property type="nucleotide sequence ID" value="NZ_JARJFB010000106.1"/>
</dbReference>
<evidence type="ECO:0000313" key="2">
    <source>
        <dbReference type="EMBL" id="MEA0971277.1"/>
    </source>
</evidence>
<evidence type="ECO:0000256" key="1">
    <source>
        <dbReference type="SAM" id="Phobius"/>
    </source>
</evidence>
<keyword evidence="1" id="KW-0812">Transmembrane</keyword>
<gene>
    <name evidence="2" type="ORF">Megvenef_01252</name>
</gene>
<protein>
    <recommendedName>
        <fullName evidence="4">VUT family protein</fullName>
    </recommendedName>
</protein>
<evidence type="ECO:0008006" key="4">
    <source>
        <dbReference type="Google" id="ProtNLM"/>
    </source>
</evidence>
<comment type="caution">
    <text evidence="2">The sequence shown here is derived from an EMBL/GenBank/DDBJ whole genome shotgun (WGS) entry which is preliminary data.</text>
</comment>
<feature type="transmembrane region" description="Helical" evidence="1">
    <location>
        <begin position="30"/>
        <end position="48"/>
    </location>
</feature>
<feature type="transmembrane region" description="Helical" evidence="1">
    <location>
        <begin position="160"/>
        <end position="178"/>
    </location>
</feature>